<reference evidence="6" key="1">
    <citation type="journal article" date="2020" name="Fungal Divers.">
        <title>Resolving the Mortierellaceae phylogeny through synthesis of multi-gene phylogenetics and phylogenomics.</title>
        <authorList>
            <person name="Vandepol N."/>
            <person name="Liber J."/>
            <person name="Desiro A."/>
            <person name="Na H."/>
            <person name="Kennedy M."/>
            <person name="Barry K."/>
            <person name="Grigoriev I.V."/>
            <person name="Miller A.N."/>
            <person name="O'Donnell K."/>
            <person name="Stajich J.E."/>
            <person name="Bonito G."/>
        </authorList>
    </citation>
    <scope>NUCLEOTIDE SEQUENCE</scope>
    <source>
        <strain evidence="6">KOD1015</strain>
    </source>
</reference>
<dbReference type="AlphaFoldDB" id="A0A9P6KD10"/>
<feature type="domain" description="Glutaredoxin" evidence="5">
    <location>
        <begin position="22"/>
        <end position="84"/>
    </location>
</feature>
<dbReference type="PROSITE" id="PS51354">
    <property type="entry name" value="GLUTAREDOXIN_2"/>
    <property type="match status" value="1"/>
</dbReference>
<dbReference type="InterPro" id="IPR014025">
    <property type="entry name" value="Glutaredoxin_subgr"/>
</dbReference>
<keyword evidence="4" id="KW-0676">Redox-active center</keyword>
<dbReference type="GO" id="GO:0015038">
    <property type="term" value="F:glutathione disulfide oxidoreductase activity"/>
    <property type="evidence" value="ECO:0007669"/>
    <property type="project" value="TreeGrafter"/>
</dbReference>
<dbReference type="Pfam" id="PF00462">
    <property type="entry name" value="Glutaredoxin"/>
    <property type="match status" value="1"/>
</dbReference>
<dbReference type="SUPFAM" id="SSF52833">
    <property type="entry name" value="Thioredoxin-like"/>
    <property type="match status" value="1"/>
</dbReference>
<dbReference type="InterPro" id="IPR036249">
    <property type="entry name" value="Thioredoxin-like_sf"/>
</dbReference>
<protein>
    <recommendedName>
        <fullName evidence="5">Glutaredoxin domain-containing protein</fullName>
    </recommendedName>
</protein>
<evidence type="ECO:0000256" key="2">
    <source>
        <dbReference type="ARBA" id="ARBA00022982"/>
    </source>
</evidence>
<dbReference type="NCBIfam" id="TIGR02180">
    <property type="entry name" value="GRX_euk"/>
    <property type="match status" value="1"/>
</dbReference>
<dbReference type="InterPro" id="IPR011899">
    <property type="entry name" value="Glutaredoxin_euk/vir"/>
</dbReference>
<dbReference type="PROSITE" id="PS00195">
    <property type="entry name" value="GLUTAREDOXIN_1"/>
    <property type="match status" value="1"/>
</dbReference>
<keyword evidence="7" id="KW-1185">Reference proteome</keyword>
<dbReference type="GO" id="GO:0005737">
    <property type="term" value="C:cytoplasm"/>
    <property type="evidence" value="ECO:0007669"/>
    <property type="project" value="TreeGrafter"/>
</dbReference>
<keyword evidence="2" id="KW-0249">Electron transport</keyword>
<dbReference type="PRINTS" id="PR00160">
    <property type="entry name" value="GLUTAREDOXIN"/>
</dbReference>
<proteinExistence type="predicted"/>
<keyword evidence="3" id="KW-1015">Disulfide bond</keyword>
<evidence type="ECO:0000313" key="7">
    <source>
        <dbReference type="Proteomes" id="UP000780801"/>
    </source>
</evidence>
<dbReference type="GO" id="GO:0004602">
    <property type="term" value="F:glutathione peroxidase activity"/>
    <property type="evidence" value="ECO:0007669"/>
    <property type="project" value="UniProtKB-ARBA"/>
</dbReference>
<evidence type="ECO:0000256" key="1">
    <source>
        <dbReference type="ARBA" id="ARBA00022448"/>
    </source>
</evidence>
<dbReference type="PANTHER" id="PTHR45694">
    <property type="entry name" value="GLUTAREDOXIN 2"/>
    <property type="match status" value="1"/>
</dbReference>
<organism evidence="6 7">
    <name type="scientific">Lunasporangiospora selenospora</name>
    <dbReference type="NCBI Taxonomy" id="979761"/>
    <lineage>
        <taxon>Eukaryota</taxon>
        <taxon>Fungi</taxon>
        <taxon>Fungi incertae sedis</taxon>
        <taxon>Mucoromycota</taxon>
        <taxon>Mortierellomycotina</taxon>
        <taxon>Mortierellomycetes</taxon>
        <taxon>Mortierellales</taxon>
        <taxon>Mortierellaceae</taxon>
        <taxon>Lunasporangiospora</taxon>
    </lineage>
</organism>
<evidence type="ECO:0000259" key="5">
    <source>
        <dbReference type="Pfam" id="PF00462"/>
    </source>
</evidence>
<evidence type="ECO:0000256" key="3">
    <source>
        <dbReference type="ARBA" id="ARBA00023157"/>
    </source>
</evidence>
<dbReference type="FunFam" id="3.40.30.10:FF:000026">
    <property type="entry name" value="Glutaredoxin 2"/>
    <property type="match status" value="1"/>
</dbReference>
<evidence type="ECO:0000256" key="4">
    <source>
        <dbReference type="ARBA" id="ARBA00023284"/>
    </source>
</evidence>
<name>A0A9P6KD10_9FUNG</name>
<sequence>MASQIASSVRNLIRQSIAENNVMIFSKSYCPYCLRVKDLFDDLNVPYKALELDQHDQGEEIQQALRVLSGQSTVPNVYIRGSHIGGSDATHAAQDSGKLQELLNKDVWAKVNL</sequence>
<comment type="caution">
    <text evidence="6">The sequence shown here is derived from an EMBL/GenBank/DDBJ whole genome shotgun (WGS) entry which is preliminary data.</text>
</comment>
<dbReference type="Proteomes" id="UP000780801">
    <property type="component" value="Unassembled WGS sequence"/>
</dbReference>
<evidence type="ECO:0000313" key="6">
    <source>
        <dbReference type="EMBL" id="KAF9580914.1"/>
    </source>
</evidence>
<accession>A0A9P6KD10</accession>
<dbReference type="CDD" id="cd03419">
    <property type="entry name" value="GRX_GRXh_1_2_like"/>
    <property type="match status" value="1"/>
</dbReference>
<dbReference type="InterPro" id="IPR011767">
    <property type="entry name" value="GLR_AS"/>
</dbReference>
<gene>
    <name evidence="6" type="ORF">BGW38_002248</name>
</gene>
<dbReference type="Gene3D" id="3.40.30.10">
    <property type="entry name" value="Glutaredoxin"/>
    <property type="match status" value="1"/>
</dbReference>
<dbReference type="OrthoDB" id="418495at2759"/>
<dbReference type="EMBL" id="JAABOA010001776">
    <property type="protein sequence ID" value="KAF9580914.1"/>
    <property type="molecule type" value="Genomic_DNA"/>
</dbReference>
<dbReference type="PANTHER" id="PTHR45694:SF18">
    <property type="entry name" value="GLUTAREDOXIN-1-RELATED"/>
    <property type="match status" value="1"/>
</dbReference>
<keyword evidence="1" id="KW-0813">Transport</keyword>
<dbReference type="GO" id="GO:0034599">
    <property type="term" value="P:cellular response to oxidative stress"/>
    <property type="evidence" value="ECO:0007669"/>
    <property type="project" value="TreeGrafter"/>
</dbReference>
<dbReference type="InterPro" id="IPR002109">
    <property type="entry name" value="Glutaredoxin"/>
</dbReference>